<dbReference type="RefSeq" id="WP_211945196.1">
    <property type="nucleotide sequence ID" value="NZ_CAJPUY010000001.1"/>
</dbReference>
<dbReference type="CDD" id="cd03146">
    <property type="entry name" value="GAT1_Peptidase_E"/>
    <property type="match status" value="1"/>
</dbReference>
<dbReference type="GO" id="GO:0016805">
    <property type="term" value="F:dipeptidase activity"/>
    <property type="evidence" value="ECO:0007669"/>
    <property type="project" value="UniProtKB-KW"/>
</dbReference>
<dbReference type="EMBL" id="CAJPUY010000001">
    <property type="protein sequence ID" value="CAG2126781.1"/>
    <property type="molecule type" value="Genomic_DNA"/>
</dbReference>
<dbReference type="AlphaFoldDB" id="A0A916IQP3"/>
<keyword evidence="2" id="KW-0645">Protease</keyword>
<evidence type="ECO:0000256" key="2">
    <source>
        <dbReference type="ARBA" id="ARBA00022670"/>
    </source>
</evidence>
<name>A0A916IQP3_9BURK</name>
<comment type="caution">
    <text evidence="5">The sequence shown here is derived from an EMBL/GenBank/DDBJ whole genome shotgun (WGS) entry which is preliminary data.</text>
</comment>
<dbReference type="InterPro" id="IPR005320">
    <property type="entry name" value="Peptidase_S51"/>
</dbReference>
<dbReference type="SUPFAM" id="SSF52317">
    <property type="entry name" value="Class I glutamine amidotransferase-like"/>
    <property type="match status" value="1"/>
</dbReference>
<evidence type="ECO:0000256" key="3">
    <source>
        <dbReference type="ARBA" id="ARBA00022801"/>
    </source>
</evidence>
<keyword evidence="4" id="KW-0720">Serine protease</keyword>
<accession>A0A916IQP3</accession>
<dbReference type="NCBIfam" id="NF003642">
    <property type="entry name" value="PRK05282.1"/>
    <property type="match status" value="1"/>
</dbReference>
<protein>
    <submittedName>
        <fullName evidence="5">Peptidase E</fullName>
        <ecNumber evidence="5">3.4.13.21</ecNumber>
    </submittedName>
</protein>
<dbReference type="EC" id="3.4.13.21" evidence="5"/>
<dbReference type="GO" id="GO:0008236">
    <property type="term" value="F:serine-type peptidase activity"/>
    <property type="evidence" value="ECO:0007669"/>
    <property type="project" value="UniProtKB-KW"/>
</dbReference>
<gene>
    <name evidence="5" type="primary">pepE_1</name>
    <name evidence="5" type="ORF">LMG31506_00168</name>
</gene>
<reference evidence="5" key="1">
    <citation type="submission" date="2021-03" db="EMBL/GenBank/DDBJ databases">
        <authorList>
            <person name="Peeters C."/>
        </authorList>
    </citation>
    <scope>NUCLEOTIDE SEQUENCE</scope>
    <source>
        <strain evidence="5">LMG 31506</strain>
    </source>
</reference>
<dbReference type="Proteomes" id="UP000672934">
    <property type="component" value="Unassembled WGS sequence"/>
</dbReference>
<sequence length="234" mass="25199">MDLLLLSNSTGDAGYLAHARDAITELAVGCKTACFVPFAGVTRDWDTYEALVRDALSPMGIQVRSLHHAADAEAARQVIDMAKLIVVGGGNTFRLLQCLRERDLLAPIAARIRSGGARYVGWSAGANLACPTICTTNDMPVANPGGLDALGLVEFQINPHYFNVVLPGFCGETRDQRLAEFTTLHPKVPVLGLPEGNWIRVRSARMDLGGAHTSRWFLGARIQDVQPGPLSLPL</sequence>
<comment type="similarity">
    <text evidence="1">Belongs to the peptidase S51 family.</text>
</comment>
<evidence type="ECO:0000256" key="4">
    <source>
        <dbReference type="ARBA" id="ARBA00022825"/>
    </source>
</evidence>
<proteinExistence type="inferred from homology"/>
<evidence type="ECO:0000256" key="1">
    <source>
        <dbReference type="ARBA" id="ARBA00006534"/>
    </source>
</evidence>
<dbReference type="GO" id="GO:0006508">
    <property type="term" value="P:proteolysis"/>
    <property type="evidence" value="ECO:0007669"/>
    <property type="project" value="UniProtKB-KW"/>
</dbReference>
<dbReference type="Pfam" id="PF03575">
    <property type="entry name" value="Peptidase_S51"/>
    <property type="match status" value="1"/>
</dbReference>
<organism evidence="5 6">
    <name type="scientific">Cupriavidus yeoncheonensis</name>
    <dbReference type="NCBI Taxonomy" id="1462994"/>
    <lineage>
        <taxon>Bacteria</taxon>
        <taxon>Pseudomonadati</taxon>
        <taxon>Pseudomonadota</taxon>
        <taxon>Betaproteobacteria</taxon>
        <taxon>Burkholderiales</taxon>
        <taxon>Burkholderiaceae</taxon>
        <taxon>Cupriavidus</taxon>
    </lineage>
</organism>
<evidence type="ECO:0000313" key="5">
    <source>
        <dbReference type="EMBL" id="CAG2126781.1"/>
    </source>
</evidence>
<keyword evidence="3 5" id="KW-0378">Hydrolase</keyword>
<dbReference type="InterPro" id="IPR029062">
    <property type="entry name" value="Class_I_gatase-like"/>
</dbReference>
<dbReference type="PANTHER" id="PTHR20842:SF0">
    <property type="entry name" value="ALPHA-ASPARTYL DIPEPTIDASE"/>
    <property type="match status" value="1"/>
</dbReference>
<dbReference type="PANTHER" id="PTHR20842">
    <property type="entry name" value="PROTEASE S51 ALPHA-ASPARTYL DIPEPTIDASE"/>
    <property type="match status" value="1"/>
</dbReference>
<evidence type="ECO:0000313" key="6">
    <source>
        <dbReference type="Proteomes" id="UP000672934"/>
    </source>
</evidence>
<dbReference type="Gene3D" id="3.40.50.880">
    <property type="match status" value="1"/>
</dbReference>
<keyword evidence="5" id="KW-0224">Dipeptidase</keyword>
<keyword evidence="6" id="KW-1185">Reference proteome</keyword>